<dbReference type="EnsemblBacteria" id="BAC88931">
    <property type="protein sequence ID" value="BAC88931"/>
    <property type="gene ID" value="BAC88931"/>
</dbReference>
<evidence type="ECO:0000256" key="3">
    <source>
        <dbReference type="ARBA" id="ARBA00022912"/>
    </source>
</evidence>
<dbReference type="InterPro" id="IPR050561">
    <property type="entry name" value="PTP"/>
</dbReference>
<dbReference type="InParanoid" id="Q7NLX9"/>
<dbReference type="GO" id="GO:0004725">
    <property type="term" value="F:protein tyrosine phosphatase activity"/>
    <property type="evidence" value="ECO:0007669"/>
    <property type="project" value="UniProtKB-EC"/>
</dbReference>
<dbReference type="KEGG" id="gvi:glr0990"/>
<reference evidence="5 6" key="1">
    <citation type="journal article" date="2003" name="DNA Res.">
        <title>Complete genome structure of Gloeobacter violaceus PCC 7421, a cyanobacterium that lacks thylakoids.</title>
        <authorList>
            <person name="Nakamura Y."/>
            <person name="Kaneko T."/>
            <person name="Sato S."/>
            <person name="Mimuro M."/>
            <person name="Miyashita H."/>
            <person name="Tsuchiya T."/>
            <person name="Sasamoto S."/>
            <person name="Watanabe A."/>
            <person name="Kawashima K."/>
            <person name="Kishida Y."/>
            <person name="Kiyokawa C."/>
            <person name="Kohara M."/>
            <person name="Matsumoto M."/>
            <person name="Matsuno A."/>
            <person name="Nakazaki N."/>
            <person name="Shimpo S."/>
            <person name="Takeuchi C."/>
            <person name="Yamada M."/>
            <person name="Tabata S."/>
        </authorList>
    </citation>
    <scope>NUCLEOTIDE SEQUENCE [LARGE SCALE GENOMIC DNA]</scope>
    <source>
        <strain evidence="6">ATCC 29082 / PCC 7421</strain>
    </source>
</reference>
<dbReference type="Proteomes" id="UP000000557">
    <property type="component" value="Chromosome"/>
</dbReference>
<dbReference type="InterPro" id="IPR029021">
    <property type="entry name" value="Prot-tyrosine_phosphatase-like"/>
</dbReference>
<sequence>MRCRTGKGMVDLELDPPARTSDTDPIRVDFLPEGALGLAGRTGMCFAPGKHCLGKFALWRRDLEKDLDRLRRHYGSNWLVTLVQAHELVELKIPDLLERARAWGLTSRWFPVRDYGIPTSIASTLMLVEDILIANGQGKTVVIHCKGGLGRTGLVAACCLVARGYSHSEAFEIIRRSRPGSIETAEQEAFAHKFARAYTELMGFGALPHLHPPFHHAADARGEWVSSPRYGRSAPG</sequence>
<evidence type="ECO:0000313" key="6">
    <source>
        <dbReference type="Proteomes" id="UP000000557"/>
    </source>
</evidence>
<accession>Q7NLX9</accession>
<keyword evidence="3" id="KW-0904">Protein phosphatase</keyword>
<dbReference type="OrthoDB" id="9806482at2"/>
<dbReference type="EMBL" id="BA000045">
    <property type="protein sequence ID" value="BAC88931.1"/>
    <property type="molecule type" value="Genomic_DNA"/>
</dbReference>
<dbReference type="SMART" id="SM00404">
    <property type="entry name" value="PTPc_motif"/>
    <property type="match status" value="1"/>
</dbReference>
<dbReference type="Pfam" id="PF05706">
    <property type="entry name" value="CDKN3"/>
    <property type="match status" value="1"/>
</dbReference>
<protein>
    <recommendedName>
        <fullName evidence="1">protein-tyrosine-phosphatase</fullName>
        <ecNumber evidence="1">3.1.3.48</ecNumber>
    </recommendedName>
</protein>
<dbReference type="eggNOG" id="COG2453">
    <property type="taxonomic scope" value="Bacteria"/>
</dbReference>
<dbReference type="STRING" id="251221.gene:10758468"/>
<dbReference type="InterPro" id="IPR003595">
    <property type="entry name" value="Tyr_Pase_cat"/>
</dbReference>
<dbReference type="InterPro" id="IPR000387">
    <property type="entry name" value="Tyr_Pase_dom"/>
</dbReference>
<dbReference type="Gene3D" id="3.90.190.10">
    <property type="entry name" value="Protein tyrosine phosphatase superfamily"/>
    <property type="match status" value="1"/>
</dbReference>
<name>Q7NLX9_GLOVI</name>
<gene>
    <name evidence="5" type="ordered locus">glr0990</name>
</gene>
<feature type="domain" description="Tyrosine specific protein phosphatases" evidence="4">
    <location>
        <begin position="122"/>
        <end position="189"/>
    </location>
</feature>
<evidence type="ECO:0000256" key="2">
    <source>
        <dbReference type="ARBA" id="ARBA00022801"/>
    </source>
</evidence>
<dbReference type="FunFam" id="3.90.190.10:FF:000157">
    <property type="entry name" value="Protein-tyrosine phosphatase"/>
    <property type="match status" value="1"/>
</dbReference>
<organism evidence="5 6">
    <name type="scientific">Gloeobacter violaceus (strain ATCC 29082 / PCC 7421)</name>
    <dbReference type="NCBI Taxonomy" id="251221"/>
    <lineage>
        <taxon>Bacteria</taxon>
        <taxon>Bacillati</taxon>
        <taxon>Cyanobacteriota</taxon>
        <taxon>Cyanophyceae</taxon>
        <taxon>Gloeobacterales</taxon>
        <taxon>Gloeobacteraceae</taxon>
        <taxon>Gloeobacter</taxon>
    </lineage>
</organism>
<dbReference type="HOGENOM" id="CLU_047330_5_2_3"/>
<dbReference type="PANTHER" id="PTHR23339">
    <property type="entry name" value="TYROSINE SPECIFIC PROTEIN PHOSPHATASE AND DUAL SPECIFICITY PROTEIN PHOSPHATASE"/>
    <property type="match status" value="1"/>
</dbReference>
<dbReference type="InterPro" id="IPR022778">
    <property type="entry name" value="CDKN3"/>
</dbReference>
<dbReference type="PROSITE" id="PS50056">
    <property type="entry name" value="TYR_PHOSPHATASE_2"/>
    <property type="match status" value="1"/>
</dbReference>
<dbReference type="EC" id="3.1.3.48" evidence="1"/>
<evidence type="ECO:0000259" key="4">
    <source>
        <dbReference type="PROSITE" id="PS50056"/>
    </source>
</evidence>
<proteinExistence type="predicted"/>
<dbReference type="PROSITE" id="PS00383">
    <property type="entry name" value="TYR_PHOSPHATASE_1"/>
    <property type="match status" value="1"/>
</dbReference>
<reference evidence="5 6" key="2">
    <citation type="journal article" date="2003" name="DNA Res.">
        <title>Complete genome structure of Gloeobacter violaceus PCC 7421, a cyanobacterium that lacks thylakoids (supplement).</title>
        <authorList>
            <person name="Nakamura Y."/>
            <person name="Kaneko T."/>
            <person name="Sato S."/>
            <person name="Mimuro M."/>
            <person name="Miyashita H."/>
            <person name="Tsuchiya T."/>
            <person name="Sasamoto S."/>
            <person name="Watanabe A."/>
            <person name="Kawashima K."/>
            <person name="Kishida Y."/>
            <person name="Kiyokawa C."/>
            <person name="Kohara M."/>
            <person name="Matsumoto M."/>
            <person name="Matsuno A."/>
            <person name="Nakazaki N."/>
            <person name="Shimpo S."/>
            <person name="Takeuchi C."/>
            <person name="Yamada M."/>
            <person name="Tabata S."/>
        </authorList>
    </citation>
    <scope>NUCLEOTIDE SEQUENCE [LARGE SCALE GENOMIC DNA]</scope>
    <source>
        <strain evidence="6">ATCC 29082 / PCC 7421</strain>
    </source>
</reference>
<evidence type="ECO:0000313" key="5">
    <source>
        <dbReference type="EMBL" id="BAC88931.1"/>
    </source>
</evidence>
<dbReference type="SUPFAM" id="SSF52799">
    <property type="entry name" value="(Phosphotyrosine protein) phosphatases II"/>
    <property type="match status" value="1"/>
</dbReference>
<keyword evidence="2" id="KW-0378">Hydrolase</keyword>
<dbReference type="AlphaFoldDB" id="Q7NLX9"/>
<dbReference type="InterPro" id="IPR016130">
    <property type="entry name" value="Tyr_Pase_AS"/>
</dbReference>
<dbReference type="CDD" id="cd14505">
    <property type="entry name" value="CDKN3-like"/>
    <property type="match status" value="1"/>
</dbReference>
<keyword evidence="6" id="KW-1185">Reference proteome</keyword>
<evidence type="ECO:0000256" key="1">
    <source>
        <dbReference type="ARBA" id="ARBA00013064"/>
    </source>
</evidence>
<dbReference type="PhylomeDB" id="Q7NLX9"/>